<evidence type="ECO:0000313" key="4">
    <source>
        <dbReference type="Proteomes" id="UP000249396"/>
    </source>
</evidence>
<sequence>MKILHVEMGRHLYGGARQVAYLLNGLKEFPGEYGLVCAAGAEIAGAITNPEVKIHRIKTKGDVDLQFIGRLRKVIRHEKPDLLHIHSRRGDMLAALAGRLEKIPMVHSRRVDNPPSFFDLHFKFPLFHKIITISRGIREVLLDAGVPKAQVICIPSAVDTERFNPVRVNREGFLDEFGLTGDGPVLAMIAQLIPRKGHMVFFEALPSILAKHPRTRVLIFGRGPLKDELMRVIQKMGLDKFVRFEGFRTNLENIFPHFDMVVHPAFMEGLGVSLLEAAACGVPIVACRAGGIPEIVRDKFNGFLVKPGDSKSLARHIIALLDEPDQLQLFSLTGRELVLENFSIERMVRDNHQVYVDTLEAKR</sequence>
<dbReference type="EMBL" id="QJPH01000591">
    <property type="protein sequence ID" value="PZN68948.1"/>
    <property type="molecule type" value="Genomic_DNA"/>
</dbReference>
<proteinExistence type="predicted"/>
<gene>
    <name evidence="3" type="ORF">DM484_30605</name>
</gene>
<dbReference type="InterPro" id="IPR001296">
    <property type="entry name" value="Glyco_trans_1"/>
</dbReference>
<comment type="caution">
    <text evidence="3">The sequence shown here is derived from an EMBL/GenBank/DDBJ whole genome shotgun (WGS) entry which is preliminary data.</text>
</comment>
<dbReference type="Pfam" id="PF13439">
    <property type="entry name" value="Glyco_transf_4"/>
    <property type="match status" value="1"/>
</dbReference>
<evidence type="ECO:0000313" key="3">
    <source>
        <dbReference type="EMBL" id="PZN68948.1"/>
    </source>
</evidence>
<name>A0A2W4QLK5_9GAMM</name>
<dbReference type="Proteomes" id="UP000249396">
    <property type="component" value="Unassembled WGS sequence"/>
</dbReference>
<feature type="domain" description="Glycosyltransferase subfamily 4-like N-terminal" evidence="2">
    <location>
        <begin position="14"/>
        <end position="162"/>
    </location>
</feature>
<feature type="domain" description="Glycosyl transferase family 1" evidence="1">
    <location>
        <begin position="177"/>
        <end position="329"/>
    </location>
</feature>
<dbReference type="GO" id="GO:0016758">
    <property type="term" value="F:hexosyltransferase activity"/>
    <property type="evidence" value="ECO:0007669"/>
    <property type="project" value="TreeGrafter"/>
</dbReference>
<dbReference type="AlphaFoldDB" id="A0A2W4QLK5"/>
<accession>A0A2W4QLK5</accession>
<keyword evidence="3" id="KW-0808">Transferase</keyword>
<evidence type="ECO:0000259" key="2">
    <source>
        <dbReference type="Pfam" id="PF13439"/>
    </source>
</evidence>
<protein>
    <submittedName>
        <fullName evidence="3">Glycosyl transferase</fullName>
    </submittedName>
</protein>
<dbReference type="SUPFAM" id="SSF53756">
    <property type="entry name" value="UDP-Glycosyltransferase/glycogen phosphorylase"/>
    <property type="match status" value="1"/>
</dbReference>
<dbReference type="InterPro" id="IPR050194">
    <property type="entry name" value="Glycosyltransferase_grp1"/>
</dbReference>
<dbReference type="PANTHER" id="PTHR45947:SF3">
    <property type="entry name" value="SULFOQUINOVOSYL TRANSFERASE SQD2"/>
    <property type="match status" value="1"/>
</dbReference>
<dbReference type="InterPro" id="IPR028098">
    <property type="entry name" value="Glyco_trans_4-like_N"/>
</dbReference>
<dbReference type="PANTHER" id="PTHR45947">
    <property type="entry name" value="SULFOQUINOVOSYL TRANSFERASE SQD2"/>
    <property type="match status" value="1"/>
</dbReference>
<organism evidence="3 4">
    <name type="scientific">Candidatus Methylumidiphilus alinenensis</name>
    <dbReference type="NCBI Taxonomy" id="2202197"/>
    <lineage>
        <taxon>Bacteria</taxon>
        <taxon>Pseudomonadati</taxon>
        <taxon>Pseudomonadota</taxon>
        <taxon>Gammaproteobacteria</taxon>
        <taxon>Methylococcales</taxon>
        <taxon>Candidatus Methylumidiphilus</taxon>
    </lineage>
</organism>
<dbReference type="Pfam" id="PF00534">
    <property type="entry name" value="Glycos_transf_1"/>
    <property type="match status" value="1"/>
</dbReference>
<evidence type="ECO:0000259" key="1">
    <source>
        <dbReference type="Pfam" id="PF00534"/>
    </source>
</evidence>
<reference evidence="3 4" key="1">
    <citation type="journal article" date="2018" name="Aquat. Microb. Ecol.">
        <title>Gammaproteobacterial methanotrophs dominate.</title>
        <authorList>
            <person name="Rissanen A.J."/>
            <person name="Saarenheimo J."/>
            <person name="Tiirola M."/>
            <person name="Peura S."/>
            <person name="Aalto S.L."/>
            <person name="Karvinen A."/>
            <person name="Nykanen H."/>
        </authorList>
    </citation>
    <scope>NUCLEOTIDE SEQUENCE [LARGE SCALE GENOMIC DNA]</scope>
    <source>
        <strain evidence="3">AMbin10</strain>
    </source>
</reference>
<dbReference type="Gene3D" id="3.40.50.2000">
    <property type="entry name" value="Glycogen Phosphorylase B"/>
    <property type="match status" value="2"/>
</dbReference>